<evidence type="ECO:0000313" key="3">
    <source>
        <dbReference type="Proteomes" id="UP001321486"/>
    </source>
</evidence>
<gene>
    <name evidence="2" type="ORF">GCM10025867_37610</name>
</gene>
<protein>
    <submittedName>
        <fullName evidence="2">Uncharacterized protein</fullName>
    </submittedName>
</protein>
<evidence type="ECO:0000313" key="2">
    <source>
        <dbReference type="EMBL" id="BDZ51520.1"/>
    </source>
</evidence>
<feature type="region of interest" description="Disordered" evidence="1">
    <location>
        <begin position="36"/>
        <end position="58"/>
    </location>
</feature>
<name>A0ABM8GSS8_9MICO</name>
<dbReference type="EMBL" id="AP027732">
    <property type="protein sequence ID" value="BDZ51520.1"/>
    <property type="molecule type" value="Genomic_DNA"/>
</dbReference>
<reference evidence="3" key="1">
    <citation type="journal article" date="2019" name="Int. J. Syst. Evol. Microbiol.">
        <title>The Global Catalogue of Microorganisms (GCM) 10K type strain sequencing project: providing services to taxonomists for standard genome sequencing and annotation.</title>
        <authorList>
            <consortium name="The Broad Institute Genomics Platform"/>
            <consortium name="The Broad Institute Genome Sequencing Center for Infectious Disease"/>
            <person name="Wu L."/>
            <person name="Ma J."/>
        </authorList>
    </citation>
    <scope>NUCLEOTIDE SEQUENCE [LARGE SCALE GENOMIC DNA]</scope>
    <source>
        <strain evidence="3">NBRC 108728</strain>
    </source>
</reference>
<dbReference type="RefSeq" id="WP_286344266.1">
    <property type="nucleotide sequence ID" value="NZ_AP027732.1"/>
</dbReference>
<organism evidence="2 3">
    <name type="scientific">Frondihabitans sucicola</name>
    <dbReference type="NCBI Taxonomy" id="1268041"/>
    <lineage>
        <taxon>Bacteria</taxon>
        <taxon>Bacillati</taxon>
        <taxon>Actinomycetota</taxon>
        <taxon>Actinomycetes</taxon>
        <taxon>Micrococcales</taxon>
        <taxon>Microbacteriaceae</taxon>
        <taxon>Frondihabitans</taxon>
    </lineage>
</organism>
<evidence type="ECO:0000256" key="1">
    <source>
        <dbReference type="SAM" id="MobiDB-lite"/>
    </source>
</evidence>
<keyword evidence="3" id="KW-1185">Reference proteome</keyword>
<sequence>MTTADPSTTSRPALFSAVAARLDLIVRSLGRPDRPLTVLDPSAGDGRNNRDSPSAEPSAAVRRRLVALVRALKPHEHWFLAAVVTATLPHALFVDEITRAVDLSDFDRAADLLIAAAESEGSATLPVVRVVEDAVLLDVQGLLGTDGLGDSRRVAEEIRASAPEGVVSVTWSAAYGSLVEASDGSPSSSRDRDPAGTVIVPLRGVYLLPDVCDQPTRASKVMSLASGSSTATMSIGYGLGPLLDVELYDKWPDEPADDPRRFSWHLAAVRVMDRVVTVSSTAYRELAGWKSMLPALGVPGPTLVEGALGLDAVEIGPADERPRIVLAGADAVTADFETVVHALSLVGASEGDGASLGSKPLEVVRISAPAESSDGSRDPFLRTAVIGHETSFRVRASDIIVSMAPYSSHDVAVESLLAAGLRGVIARTGFGAELQERWSCVTVTQRDELALADAIASAAALPVPAQVSTDASWKRFTDLVWSSAARL</sequence>
<proteinExistence type="predicted"/>
<accession>A0ABM8GSS8</accession>
<dbReference type="Proteomes" id="UP001321486">
    <property type="component" value="Chromosome"/>
</dbReference>